<evidence type="ECO:0000259" key="2">
    <source>
        <dbReference type="Pfam" id="PF06580"/>
    </source>
</evidence>
<keyword evidence="1" id="KW-0812">Transmembrane</keyword>
<feature type="transmembrane region" description="Helical" evidence="1">
    <location>
        <begin position="10"/>
        <end position="26"/>
    </location>
</feature>
<dbReference type="InterPro" id="IPR036890">
    <property type="entry name" value="HATPase_C_sf"/>
</dbReference>
<dbReference type="OrthoDB" id="9809908at2"/>
<dbReference type="PANTHER" id="PTHR34220">
    <property type="entry name" value="SENSOR HISTIDINE KINASE YPDA"/>
    <property type="match status" value="1"/>
</dbReference>
<feature type="transmembrane region" description="Helical" evidence="1">
    <location>
        <begin position="38"/>
        <end position="56"/>
    </location>
</feature>
<accession>A0A4Q8QEY8</accession>
<dbReference type="Pfam" id="PF06580">
    <property type="entry name" value="His_kinase"/>
    <property type="match status" value="1"/>
</dbReference>
<dbReference type="Proteomes" id="UP000291981">
    <property type="component" value="Unassembled WGS sequence"/>
</dbReference>
<organism evidence="3 4">
    <name type="scientific">Flagellimonas allohymeniacidonis</name>
    <dbReference type="NCBI Taxonomy" id="2517819"/>
    <lineage>
        <taxon>Bacteria</taxon>
        <taxon>Pseudomonadati</taxon>
        <taxon>Bacteroidota</taxon>
        <taxon>Flavobacteriia</taxon>
        <taxon>Flavobacteriales</taxon>
        <taxon>Flavobacteriaceae</taxon>
        <taxon>Flagellimonas</taxon>
    </lineage>
</organism>
<sequence>MIMSISRRELIFQIVLIVLVFLFYSFDRENPGLRWSQVAFFTTHVMAAWLIGYWLMPHFLYRKKYWLFFGYVFLIVAAVIGLEELFLEQIFYPGTRRAKSFPGIVFSLMGVLPVITILAGFKFGWDALQKQEQIEELKSTVQESELQFLRTQINPHFLFNNLNNLYSHALEGSKKTPEIILELSGLLRYMLYECKEKFVPLDKEVEQLHNFIKLNKLQIEDRGIVRFDAKGIERGYRIAPLILIVFIENAFKHSQAGQSENIEIAIELEMKEDILHFHSANNYAPSEGLDTIATGIGLKNVKKRLQLLYPDRHELKIHNDGKSYKVNLSMELEKMIGP</sequence>
<dbReference type="EMBL" id="SGIU01000001">
    <property type="protein sequence ID" value="TAI48394.1"/>
    <property type="molecule type" value="Genomic_DNA"/>
</dbReference>
<proteinExistence type="predicted"/>
<dbReference type="InterPro" id="IPR050640">
    <property type="entry name" value="Bact_2-comp_sensor_kinase"/>
</dbReference>
<comment type="caution">
    <text evidence="3">The sequence shown here is derived from an EMBL/GenBank/DDBJ whole genome shotgun (WGS) entry which is preliminary data.</text>
</comment>
<keyword evidence="4" id="KW-1185">Reference proteome</keyword>
<gene>
    <name evidence="3" type="ORF">EW142_00890</name>
</gene>
<evidence type="ECO:0000256" key="1">
    <source>
        <dbReference type="SAM" id="Phobius"/>
    </source>
</evidence>
<evidence type="ECO:0000313" key="4">
    <source>
        <dbReference type="Proteomes" id="UP000291981"/>
    </source>
</evidence>
<dbReference type="AlphaFoldDB" id="A0A4Q8QEY8"/>
<dbReference type="PANTHER" id="PTHR34220:SF7">
    <property type="entry name" value="SENSOR HISTIDINE KINASE YPDA"/>
    <property type="match status" value="1"/>
</dbReference>
<keyword evidence="3" id="KW-0808">Transferase</keyword>
<protein>
    <submittedName>
        <fullName evidence="3">Histidine kinase</fullName>
    </submittedName>
</protein>
<dbReference type="Gene3D" id="3.30.565.10">
    <property type="entry name" value="Histidine kinase-like ATPase, C-terminal domain"/>
    <property type="match status" value="1"/>
</dbReference>
<dbReference type="GO" id="GO:0016020">
    <property type="term" value="C:membrane"/>
    <property type="evidence" value="ECO:0007669"/>
    <property type="project" value="InterPro"/>
</dbReference>
<keyword evidence="3" id="KW-0418">Kinase</keyword>
<dbReference type="GO" id="GO:0000155">
    <property type="term" value="F:phosphorelay sensor kinase activity"/>
    <property type="evidence" value="ECO:0007669"/>
    <property type="project" value="InterPro"/>
</dbReference>
<keyword evidence="1" id="KW-0472">Membrane</keyword>
<keyword evidence="1" id="KW-1133">Transmembrane helix</keyword>
<evidence type="ECO:0000313" key="3">
    <source>
        <dbReference type="EMBL" id="TAI48394.1"/>
    </source>
</evidence>
<dbReference type="InterPro" id="IPR010559">
    <property type="entry name" value="Sig_transdc_His_kin_internal"/>
</dbReference>
<feature type="transmembrane region" description="Helical" evidence="1">
    <location>
        <begin position="102"/>
        <end position="121"/>
    </location>
</feature>
<feature type="transmembrane region" description="Helical" evidence="1">
    <location>
        <begin position="65"/>
        <end position="82"/>
    </location>
</feature>
<feature type="domain" description="Signal transduction histidine kinase internal region" evidence="2">
    <location>
        <begin position="144"/>
        <end position="222"/>
    </location>
</feature>
<name>A0A4Q8QEY8_9FLAO</name>
<reference evidence="3 4" key="1">
    <citation type="submission" date="2019-02" db="EMBL/GenBank/DDBJ databases">
        <title>Draft genome sequence of Muricauda sp. 176CP4-71.</title>
        <authorList>
            <person name="Park J.-S."/>
        </authorList>
    </citation>
    <scope>NUCLEOTIDE SEQUENCE [LARGE SCALE GENOMIC DNA]</scope>
    <source>
        <strain evidence="3 4">176CP4-71</strain>
    </source>
</reference>